<name>A0A1X0NMG4_9TRYP</name>
<dbReference type="RefSeq" id="XP_028879998.1">
    <property type="nucleotide sequence ID" value="XM_029028599.1"/>
</dbReference>
<feature type="region of interest" description="Disordered" evidence="1">
    <location>
        <begin position="330"/>
        <end position="354"/>
    </location>
</feature>
<keyword evidence="3" id="KW-1185">Reference proteome</keyword>
<reference evidence="2 3" key="1">
    <citation type="submission" date="2017-03" db="EMBL/GenBank/DDBJ databases">
        <title>An alternative strategy for trypanosome survival in the mammalian bloodstream revealed through genome and transcriptome analysis of the ubiquitous bovine parasite Trypanosoma (Megatrypanum) theileri.</title>
        <authorList>
            <person name="Kelly S."/>
            <person name="Ivens A."/>
            <person name="Mott A."/>
            <person name="O'Neill E."/>
            <person name="Emms D."/>
            <person name="Macleod O."/>
            <person name="Voorheis P."/>
            <person name="Matthews J."/>
            <person name="Matthews K."/>
            <person name="Carrington M."/>
        </authorList>
    </citation>
    <scope>NUCLEOTIDE SEQUENCE [LARGE SCALE GENOMIC DNA]</scope>
    <source>
        <strain evidence="2">Edinburgh</strain>
    </source>
</reference>
<dbReference type="AlphaFoldDB" id="A0A1X0NMG4"/>
<organism evidence="2 3">
    <name type="scientific">Trypanosoma theileri</name>
    <dbReference type="NCBI Taxonomy" id="67003"/>
    <lineage>
        <taxon>Eukaryota</taxon>
        <taxon>Discoba</taxon>
        <taxon>Euglenozoa</taxon>
        <taxon>Kinetoplastea</taxon>
        <taxon>Metakinetoplastina</taxon>
        <taxon>Trypanosomatida</taxon>
        <taxon>Trypanosomatidae</taxon>
        <taxon>Trypanosoma</taxon>
    </lineage>
</organism>
<dbReference type="OrthoDB" id="247120at2759"/>
<evidence type="ECO:0000256" key="1">
    <source>
        <dbReference type="SAM" id="MobiDB-lite"/>
    </source>
</evidence>
<feature type="compositionally biased region" description="Low complexity" evidence="1">
    <location>
        <begin position="48"/>
        <end position="61"/>
    </location>
</feature>
<evidence type="ECO:0000313" key="3">
    <source>
        <dbReference type="Proteomes" id="UP000192257"/>
    </source>
</evidence>
<feature type="region of interest" description="Disordered" evidence="1">
    <location>
        <begin position="48"/>
        <end position="91"/>
    </location>
</feature>
<proteinExistence type="predicted"/>
<protein>
    <submittedName>
        <fullName evidence="2">Uncharacterized protein</fullName>
    </submittedName>
</protein>
<dbReference type="GeneID" id="39988379"/>
<accession>A0A1X0NMG4</accession>
<comment type="caution">
    <text evidence="2">The sequence shown here is derived from an EMBL/GenBank/DDBJ whole genome shotgun (WGS) entry which is preliminary data.</text>
</comment>
<gene>
    <name evidence="2" type="ORF">TM35_000311180</name>
</gene>
<feature type="region of interest" description="Disordered" evidence="1">
    <location>
        <begin position="1"/>
        <end position="20"/>
    </location>
</feature>
<dbReference type="VEuPathDB" id="TriTrypDB:TM35_000311180"/>
<evidence type="ECO:0000313" key="2">
    <source>
        <dbReference type="EMBL" id="ORC85932.1"/>
    </source>
</evidence>
<feature type="compositionally biased region" description="Basic residues" evidence="1">
    <location>
        <begin position="73"/>
        <end position="85"/>
    </location>
</feature>
<dbReference type="Proteomes" id="UP000192257">
    <property type="component" value="Unassembled WGS sequence"/>
</dbReference>
<sequence length="490" mass="54764">MSETEETRASSPVSLRPAPSSRIRVHNAALYTQLMDAADWSRTIAREQQLQQQQQQQLLHSLPPPPPPTASSKQHRSLHASRRRVGTASDAAAELREDELFRRRLDTFMQQQQRLLANCAAVTASTSRAAHRSAVAVRRSWESTQQRPVQKCIDAQLRDAAATRQRDAVRHELLDLFLNAANRAAANGTFEPHLQPEEKVVEAQLQRDAALLYPAPPPRETTVDAHRREASEVRRAYTQLARDYRELQRESTTGVLAARVGRETRLPSPLGFSLTRTSSMNTAGRSHWNVNSSARVGSGTPDTTPSGLGMLGSAAHSQNRWRYASITFSDPPRVTHTAEAPAGGPPTSTTLTGKGRERISGIYTRFKGEELLETTNTSSTNTMNDVVDVMPLSFLPALHVGDEEDEDTLSQWMKQLHAPRPREADLPVQVWSRFQETMFGRGTREDGSLKPSCERRKECAWKLRHSDIMFDHFDFPRGLEGPLHTGKRVV</sequence>
<dbReference type="EMBL" id="NBCO01000031">
    <property type="protein sequence ID" value="ORC85932.1"/>
    <property type="molecule type" value="Genomic_DNA"/>
</dbReference>